<sequence length="288" mass="33311">MLMYRMAIRRSSQMTKLTRADVDFVTNPGEKYMDQFMKVHGNDRTVFKKSDIAQWQASFDDYKFKLTCLKNTEKVIATSHVCRFYPIKPLENDPIYFMGFDWIHPEYRSPAVAKIQNLAGMEDVEDPKNDNIVSQINEPGRKFWHLMCGMKEYPDIGHRTGDVGYRSFYNVSDMKMDGSGGEIIDSSGITIRNARDVPKRDIIEYDQRIHPYHREKYIISHMLDRDGFAKVAYSDKDGKVCGIGQSIIYENKMDCNIGPLYADEPRVAQTIFSHMLNDIQQSGKKVLV</sequence>
<dbReference type="SUPFAM" id="SSF55729">
    <property type="entry name" value="Acyl-CoA N-acyltransferases (Nat)"/>
    <property type="match status" value="1"/>
</dbReference>
<organism evidence="2 3">
    <name type="scientific">Caenorhabditis tropicalis</name>
    <dbReference type="NCBI Taxonomy" id="1561998"/>
    <lineage>
        <taxon>Eukaryota</taxon>
        <taxon>Metazoa</taxon>
        <taxon>Ecdysozoa</taxon>
        <taxon>Nematoda</taxon>
        <taxon>Chromadorea</taxon>
        <taxon>Rhabditida</taxon>
        <taxon>Rhabditina</taxon>
        <taxon>Rhabditomorpha</taxon>
        <taxon>Rhabditoidea</taxon>
        <taxon>Rhabditidae</taxon>
        <taxon>Peloderinae</taxon>
        <taxon>Caenorhabditis</taxon>
    </lineage>
</organism>
<reference evidence="3" key="1">
    <citation type="submission" date="2016-11" db="UniProtKB">
        <authorList>
            <consortium name="WormBaseParasite"/>
        </authorList>
    </citation>
    <scope>IDENTIFICATION</scope>
</reference>
<evidence type="ECO:0000313" key="2">
    <source>
        <dbReference type="Proteomes" id="UP000095282"/>
    </source>
</evidence>
<evidence type="ECO:0000259" key="1">
    <source>
        <dbReference type="Pfam" id="PF06852"/>
    </source>
</evidence>
<dbReference type="InterPro" id="IPR009658">
    <property type="entry name" value="DUF1248"/>
</dbReference>
<dbReference type="AlphaFoldDB" id="A0A1I7UYG9"/>
<accession>A0A1I7UYG9</accession>
<keyword evidence="2" id="KW-1185">Reference proteome</keyword>
<name>A0A1I7UYG9_9PELO</name>
<dbReference type="WBParaSite" id="Csp11.Scaffold630.g20603.t2">
    <property type="protein sequence ID" value="Csp11.Scaffold630.g20603.t2"/>
    <property type="gene ID" value="Csp11.Scaffold630.g20603"/>
</dbReference>
<evidence type="ECO:0000313" key="3">
    <source>
        <dbReference type="WBParaSite" id="Csp11.Scaffold630.g20603.t2"/>
    </source>
</evidence>
<feature type="domain" description="DUF1248" evidence="1">
    <location>
        <begin position="20"/>
        <end position="209"/>
    </location>
</feature>
<proteinExistence type="predicted"/>
<dbReference type="Pfam" id="PF06852">
    <property type="entry name" value="DUF1248"/>
    <property type="match status" value="1"/>
</dbReference>
<dbReference type="eggNOG" id="ENOG502TH85">
    <property type="taxonomic scope" value="Eukaryota"/>
</dbReference>
<dbReference type="STRING" id="1561998.A0A1I7UYG9"/>
<protein>
    <submittedName>
        <fullName evidence="3">DUF1248 domain-containing protein</fullName>
    </submittedName>
</protein>
<dbReference type="InterPro" id="IPR016181">
    <property type="entry name" value="Acyl_CoA_acyltransferase"/>
</dbReference>
<dbReference type="PANTHER" id="PTHR21471">
    <property type="entry name" value="GNAT FAMILY ACETYLTRANSFERASE-RELATED"/>
    <property type="match status" value="1"/>
</dbReference>
<dbReference type="Gene3D" id="3.40.630.90">
    <property type="match status" value="1"/>
</dbReference>
<dbReference type="PANTHER" id="PTHR21471:SF48">
    <property type="entry name" value="DUF1248 DOMAIN-CONTAINING PROTEIN"/>
    <property type="match status" value="1"/>
</dbReference>
<dbReference type="Proteomes" id="UP000095282">
    <property type="component" value="Unplaced"/>
</dbReference>